<dbReference type="InterPro" id="IPR006016">
    <property type="entry name" value="UspA"/>
</dbReference>
<reference evidence="2 3" key="1">
    <citation type="journal article" date="2021" name="Elife">
        <title>Chloroplast acquisition without the gene transfer in kleptoplastic sea slugs, Plakobranchus ocellatus.</title>
        <authorList>
            <person name="Maeda T."/>
            <person name="Takahashi S."/>
            <person name="Yoshida T."/>
            <person name="Shimamura S."/>
            <person name="Takaki Y."/>
            <person name="Nagai Y."/>
            <person name="Toyoda A."/>
            <person name="Suzuki Y."/>
            <person name="Arimoto A."/>
            <person name="Ishii H."/>
            <person name="Satoh N."/>
            <person name="Nishiyama T."/>
            <person name="Hasebe M."/>
            <person name="Maruyama T."/>
            <person name="Minagawa J."/>
            <person name="Obokata J."/>
            <person name="Shigenobu S."/>
        </authorList>
    </citation>
    <scope>NUCLEOTIDE SEQUENCE [LARGE SCALE GENOMIC DNA]</scope>
</reference>
<name>A0AAV4C9X2_9GAST</name>
<dbReference type="SUPFAM" id="SSF52402">
    <property type="entry name" value="Adenine nucleotide alpha hydrolases-like"/>
    <property type="match status" value="1"/>
</dbReference>
<dbReference type="InterPro" id="IPR006015">
    <property type="entry name" value="Universal_stress_UspA"/>
</dbReference>
<dbReference type="PANTHER" id="PTHR46989:SF3">
    <property type="entry name" value="USPA DOMAIN-CONTAINING PROTEIN"/>
    <property type="match status" value="1"/>
</dbReference>
<gene>
    <name evidence="2" type="ORF">PoB_005428300</name>
</gene>
<dbReference type="EMBL" id="BLXT01005946">
    <property type="protein sequence ID" value="GFO27778.1"/>
    <property type="molecule type" value="Genomic_DNA"/>
</dbReference>
<sequence length="158" mass="17767">MASAARRLMICMDGSEEADKAFEWYLNHFYKESDYVNILYCAEHGVLQAAPVPAGDPSLISKLANEEEGYIIRLLKNFQSKLVEAKKIYPNIKGTVQRVTGKKPGEQIVTQAQKHHVDLIIMGSRGLGTIRRTIMGSVSQYVVHYARVPVMVIRNEES</sequence>
<dbReference type="PANTHER" id="PTHR46989">
    <property type="entry name" value="USP DOMAIN-CONTAINING PROTEIN"/>
    <property type="match status" value="1"/>
</dbReference>
<dbReference type="Proteomes" id="UP000735302">
    <property type="component" value="Unassembled WGS sequence"/>
</dbReference>
<comment type="caution">
    <text evidence="2">The sequence shown here is derived from an EMBL/GenBank/DDBJ whole genome shotgun (WGS) entry which is preliminary data.</text>
</comment>
<dbReference type="Pfam" id="PF00582">
    <property type="entry name" value="Usp"/>
    <property type="match status" value="1"/>
</dbReference>
<dbReference type="CDD" id="cd23659">
    <property type="entry name" value="USP_At3g01520-like"/>
    <property type="match status" value="1"/>
</dbReference>
<dbReference type="PRINTS" id="PR01438">
    <property type="entry name" value="UNVRSLSTRESS"/>
</dbReference>
<evidence type="ECO:0000313" key="3">
    <source>
        <dbReference type="Proteomes" id="UP000735302"/>
    </source>
</evidence>
<protein>
    <submittedName>
        <fullName evidence="2">Stress response protein nhax</fullName>
    </submittedName>
</protein>
<accession>A0AAV4C9X2</accession>
<evidence type="ECO:0000259" key="1">
    <source>
        <dbReference type="Pfam" id="PF00582"/>
    </source>
</evidence>
<proteinExistence type="predicted"/>
<dbReference type="Gene3D" id="3.40.50.620">
    <property type="entry name" value="HUPs"/>
    <property type="match status" value="1"/>
</dbReference>
<feature type="domain" description="UspA" evidence="1">
    <location>
        <begin position="6"/>
        <end position="154"/>
    </location>
</feature>
<dbReference type="AlphaFoldDB" id="A0AAV4C9X2"/>
<keyword evidence="3" id="KW-1185">Reference proteome</keyword>
<evidence type="ECO:0000313" key="2">
    <source>
        <dbReference type="EMBL" id="GFO27778.1"/>
    </source>
</evidence>
<dbReference type="InterPro" id="IPR014729">
    <property type="entry name" value="Rossmann-like_a/b/a_fold"/>
</dbReference>
<organism evidence="2 3">
    <name type="scientific">Plakobranchus ocellatus</name>
    <dbReference type="NCBI Taxonomy" id="259542"/>
    <lineage>
        <taxon>Eukaryota</taxon>
        <taxon>Metazoa</taxon>
        <taxon>Spiralia</taxon>
        <taxon>Lophotrochozoa</taxon>
        <taxon>Mollusca</taxon>
        <taxon>Gastropoda</taxon>
        <taxon>Heterobranchia</taxon>
        <taxon>Euthyneura</taxon>
        <taxon>Panpulmonata</taxon>
        <taxon>Sacoglossa</taxon>
        <taxon>Placobranchoidea</taxon>
        <taxon>Plakobranchidae</taxon>
        <taxon>Plakobranchus</taxon>
    </lineage>
</organism>